<dbReference type="Proteomes" id="UP000009045">
    <property type="component" value="Chromosome"/>
</dbReference>
<evidence type="ECO:0000313" key="2">
    <source>
        <dbReference type="Proteomes" id="UP000009045"/>
    </source>
</evidence>
<organism evidence="1 2">
    <name type="scientific">Sinorhizobium meliloti (strain SM11)</name>
    <dbReference type="NCBI Taxonomy" id="707241"/>
    <lineage>
        <taxon>Bacteria</taxon>
        <taxon>Pseudomonadati</taxon>
        <taxon>Pseudomonadota</taxon>
        <taxon>Alphaproteobacteria</taxon>
        <taxon>Hyphomicrobiales</taxon>
        <taxon>Rhizobiaceae</taxon>
        <taxon>Sinorhizobium/Ensifer group</taxon>
        <taxon>Sinorhizobium</taxon>
    </lineage>
</organism>
<dbReference type="KEGG" id="smx:SM11_chr0903"/>
<gene>
    <name evidence="1" type="ordered locus">SM11_chr0903</name>
</gene>
<protein>
    <submittedName>
        <fullName evidence="1">Uncharacterized protein</fullName>
    </submittedName>
</protein>
<dbReference type="EMBL" id="CP001830">
    <property type="protein sequence ID" value="AEH78180.1"/>
    <property type="molecule type" value="Genomic_DNA"/>
</dbReference>
<accession>F7X216</accession>
<name>F7X216_SINMM</name>
<dbReference type="AlphaFoldDB" id="F7X216"/>
<dbReference type="PATRIC" id="fig|707241.3.peg.948"/>
<reference evidence="1 2" key="1">
    <citation type="journal article" date="2011" name="J. Biotechnol.">
        <title>The complete genome sequence of the dominant Sinorhizobium meliloti field isolate SM11 extends the S. meliloti pan-genome.</title>
        <authorList>
            <person name="Schneiker-Bekel S."/>
            <person name="Wibberg D."/>
            <person name="Bekel T."/>
            <person name="Blom J."/>
            <person name="Linke B."/>
            <person name="Neuweger H."/>
            <person name="Stiens M."/>
            <person name="Vorholter F.J."/>
            <person name="Weidner S."/>
            <person name="Goesmann A."/>
            <person name="Puhler A."/>
            <person name="Schluter A."/>
        </authorList>
    </citation>
    <scope>NUCLEOTIDE SEQUENCE [LARGE SCALE GENOMIC DNA]</scope>
    <source>
        <strain evidence="1 2">SM11</strain>
    </source>
</reference>
<dbReference type="HOGENOM" id="CLU_3348704_0_0_5"/>
<evidence type="ECO:0000313" key="1">
    <source>
        <dbReference type="EMBL" id="AEH78180.1"/>
    </source>
</evidence>
<proteinExistence type="predicted"/>
<sequence>MASALVYLLVVAAIAALVYWAVDAMQVPEPINASSRW</sequence>